<organism evidence="3 4">
    <name type="scientific">Pseudokineococcus basanitobsidens</name>
    <dbReference type="NCBI Taxonomy" id="1926649"/>
    <lineage>
        <taxon>Bacteria</taxon>
        <taxon>Bacillati</taxon>
        <taxon>Actinomycetota</taxon>
        <taxon>Actinomycetes</taxon>
        <taxon>Kineosporiales</taxon>
        <taxon>Kineosporiaceae</taxon>
        <taxon>Pseudokineococcus</taxon>
    </lineage>
</organism>
<dbReference type="InterPro" id="IPR009045">
    <property type="entry name" value="Zn_M74/Hedgehog-like"/>
</dbReference>
<keyword evidence="1" id="KW-0732">Signal</keyword>
<dbReference type="Proteomes" id="UP001387100">
    <property type="component" value="Unassembled WGS sequence"/>
</dbReference>
<evidence type="ECO:0000256" key="1">
    <source>
        <dbReference type="SAM" id="SignalP"/>
    </source>
</evidence>
<protein>
    <submittedName>
        <fullName evidence="3">M15 family metallopeptidase</fullName>
    </submittedName>
</protein>
<feature type="chain" id="PRO_5046395058" evidence="1">
    <location>
        <begin position="33"/>
        <end position="231"/>
    </location>
</feature>
<feature type="domain" description="Peptidase M15C" evidence="2">
    <location>
        <begin position="155"/>
        <end position="227"/>
    </location>
</feature>
<feature type="signal peptide" evidence="1">
    <location>
        <begin position="1"/>
        <end position="32"/>
    </location>
</feature>
<dbReference type="Gene3D" id="3.30.1380.10">
    <property type="match status" value="1"/>
</dbReference>
<proteinExistence type="predicted"/>
<reference evidence="3 4" key="1">
    <citation type="journal article" date="2017" name="Int. J. Syst. Evol. Microbiol.">
        <title>Pseudokineococcus basanitobsidens sp. nov., isolated from volcanic rock.</title>
        <authorList>
            <person name="Lee D.W."/>
            <person name="Park M.Y."/>
            <person name="Kim J.J."/>
            <person name="Kim B.S."/>
        </authorList>
    </citation>
    <scope>NUCLEOTIDE SEQUENCE [LARGE SCALE GENOMIC DNA]</scope>
    <source>
        <strain evidence="3 4">DSM 103726</strain>
    </source>
</reference>
<evidence type="ECO:0000259" key="2">
    <source>
        <dbReference type="Pfam" id="PF13539"/>
    </source>
</evidence>
<evidence type="ECO:0000313" key="4">
    <source>
        <dbReference type="Proteomes" id="UP001387100"/>
    </source>
</evidence>
<dbReference type="RefSeq" id="WP_339573098.1">
    <property type="nucleotide sequence ID" value="NZ_JBBIAA010000001.1"/>
</dbReference>
<accession>A0ABU8RF61</accession>
<dbReference type="Pfam" id="PF13539">
    <property type="entry name" value="Peptidase_M15_4"/>
    <property type="match status" value="1"/>
</dbReference>
<gene>
    <name evidence="3" type="ORF">WDZ17_00170</name>
</gene>
<dbReference type="EMBL" id="JBBIAA010000001">
    <property type="protein sequence ID" value="MEJ5943706.1"/>
    <property type="molecule type" value="Genomic_DNA"/>
</dbReference>
<sequence length="231" mass="24796">MRTRTPRTPRALGGLVAVLVGATLLAPTSAAAAPAGAGTARATDTVALSALPAYRTSVRGVTRDELGASWHPGCPVAPADLRQITVRYVGGNGRAYDGVVVMHKKYVGVTQRVFQRLYAARFPVERVVPVSQYGGDDEASMRANNTSGFNCRPGRHDDGAAIDINPLVNPYVKGTVVQPSTARRYVDRSQSVRGMITPGDVVVRAFAAEGWRWGGSWKTLKDYQHFSDDGR</sequence>
<dbReference type="InterPro" id="IPR039561">
    <property type="entry name" value="Peptidase_M15C"/>
</dbReference>
<evidence type="ECO:0000313" key="3">
    <source>
        <dbReference type="EMBL" id="MEJ5943706.1"/>
    </source>
</evidence>
<name>A0ABU8RF61_9ACTN</name>
<keyword evidence="4" id="KW-1185">Reference proteome</keyword>
<dbReference type="SUPFAM" id="SSF55166">
    <property type="entry name" value="Hedgehog/DD-peptidase"/>
    <property type="match status" value="1"/>
</dbReference>
<comment type="caution">
    <text evidence="3">The sequence shown here is derived from an EMBL/GenBank/DDBJ whole genome shotgun (WGS) entry which is preliminary data.</text>
</comment>